<protein>
    <submittedName>
        <fullName evidence="1">Haloacid dehalogenase</fullName>
    </submittedName>
</protein>
<dbReference type="InterPro" id="IPR036412">
    <property type="entry name" value="HAD-like_sf"/>
</dbReference>
<dbReference type="PANTHER" id="PTHR43611">
    <property type="entry name" value="ALPHA-D-GLUCOSE 1-PHOSPHATE PHOSPHATASE"/>
    <property type="match status" value="1"/>
</dbReference>
<dbReference type="SUPFAM" id="SSF56784">
    <property type="entry name" value="HAD-like"/>
    <property type="match status" value="1"/>
</dbReference>
<keyword evidence="2" id="KW-1185">Reference proteome</keyword>
<dbReference type="RefSeq" id="WP_188943028.1">
    <property type="nucleotide sequence ID" value="NZ_BMNA01000006.1"/>
</dbReference>
<dbReference type="PRINTS" id="PR00413">
    <property type="entry name" value="HADHALOGNASE"/>
</dbReference>
<gene>
    <name evidence="1" type="ORF">GCM10011594_30840</name>
</gene>
<dbReference type="PANTHER" id="PTHR43611:SF3">
    <property type="entry name" value="FLAVIN MONONUCLEOTIDE HYDROLASE 1, CHLOROPLATIC"/>
    <property type="match status" value="1"/>
</dbReference>
<dbReference type="Proteomes" id="UP000655208">
    <property type="component" value="Unassembled WGS sequence"/>
</dbReference>
<dbReference type="NCBIfam" id="TIGR01549">
    <property type="entry name" value="HAD-SF-IA-v1"/>
    <property type="match status" value="1"/>
</dbReference>
<proteinExistence type="predicted"/>
<sequence length="207" mass="22527">MTDSVDPQVEWVVFDLGDVVLAHSQAFATLAGLLAADPGRLEAAYEVGRRGYETDSDPARYWTGVARHLGLPEPEPEVVRALVEADDRGWNVVHPDVWRLVEDLRDAGVRLAVLSNAPASMGRIVESSDWSTAFEYLLFSGDLGIIKPDPAIFAELLRRLGAQPSRVAFVDDRPDNIEGARTAGIHGIGFTDADSARADLRRLGLPV</sequence>
<name>A0A917WJ27_9ACTN</name>
<evidence type="ECO:0000313" key="1">
    <source>
        <dbReference type="EMBL" id="GGM08766.1"/>
    </source>
</evidence>
<dbReference type="InterPro" id="IPR006439">
    <property type="entry name" value="HAD-SF_hydro_IA"/>
</dbReference>
<accession>A0A917WJ27</accession>
<reference evidence="1" key="2">
    <citation type="submission" date="2020-09" db="EMBL/GenBank/DDBJ databases">
        <authorList>
            <person name="Sun Q."/>
            <person name="Zhou Y."/>
        </authorList>
    </citation>
    <scope>NUCLEOTIDE SEQUENCE</scope>
    <source>
        <strain evidence="1">CGMCC 4.7308</strain>
    </source>
</reference>
<dbReference type="NCBIfam" id="TIGR01509">
    <property type="entry name" value="HAD-SF-IA-v3"/>
    <property type="match status" value="1"/>
</dbReference>
<dbReference type="CDD" id="cd02603">
    <property type="entry name" value="HAD_sEH-N_like"/>
    <property type="match status" value="1"/>
</dbReference>
<organism evidence="1 2">
    <name type="scientific">Nakamurella endophytica</name>
    <dbReference type="NCBI Taxonomy" id="1748367"/>
    <lineage>
        <taxon>Bacteria</taxon>
        <taxon>Bacillati</taxon>
        <taxon>Actinomycetota</taxon>
        <taxon>Actinomycetes</taxon>
        <taxon>Nakamurellales</taxon>
        <taxon>Nakamurellaceae</taxon>
        <taxon>Nakamurella</taxon>
    </lineage>
</organism>
<evidence type="ECO:0000313" key="2">
    <source>
        <dbReference type="Proteomes" id="UP000655208"/>
    </source>
</evidence>
<comment type="caution">
    <text evidence="1">The sequence shown here is derived from an EMBL/GenBank/DDBJ whole genome shotgun (WGS) entry which is preliminary data.</text>
</comment>
<dbReference type="Pfam" id="PF00702">
    <property type="entry name" value="Hydrolase"/>
    <property type="match status" value="1"/>
</dbReference>
<dbReference type="EMBL" id="BMNA01000006">
    <property type="protein sequence ID" value="GGM08766.1"/>
    <property type="molecule type" value="Genomic_DNA"/>
</dbReference>
<dbReference type="SFLD" id="SFLDS00003">
    <property type="entry name" value="Haloacid_Dehalogenase"/>
    <property type="match status" value="1"/>
</dbReference>
<reference evidence="1" key="1">
    <citation type="journal article" date="2014" name="Int. J. Syst. Evol. Microbiol.">
        <title>Complete genome sequence of Corynebacterium casei LMG S-19264T (=DSM 44701T), isolated from a smear-ripened cheese.</title>
        <authorList>
            <consortium name="US DOE Joint Genome Institute (JGI-PGF)"/>
            <person name="Walter F."/>
            <person name="Albersmeier A."/>
            <person name="Kalinowski J."/>
            <person name="Ruckert C."/>
        </authorList>
    </citation>
    <scope>NUCLEOTIDE SEQUENCE</scope>
    <source>
        <strain evidence="1">CGMCC 4.7308</strain>
    </source>
</reference>
<dbReference type="Gene3D" id="3.40.50.1000">
    <property type="entry name" value="HAD superfamily/HAD-like"/>
    <property type="match status" value="1"/>
</dbReference>
<dbReference type="AlphaFoldDB" id="A0A917WJ27"/>
<dbReference type="SFLD" id="SFLDG01129">
    <property type="entry name" value="C1.5:_HAD__Beta-PGM__Phosphata"/>
    <property type="match status" value="1"/>
</dbReference>
<dbReference type="InterPro" id="IPR023214">
    <property type="entry name" value="HAD_sf"/>
</dbReference>